<dbReference type="EMBL" id="JBBXMP010000059">
    <property type="protein sequence ID" value="KAL0064600.1"/>
    <property type="molecule type" value="Genomic_DNA"/>
</dbReference>
<dbReference type="Proteomes" id="UP001437256">
    <property type="component" value="Unassembled WGS sequence"/>
</dbReference>
<evidence type="ECO:0000313" key="3">
    <source>
        <dbReference type="Proteomes" id="UP001437256"/>
    </source>
</evidence>
<evidence type="ECO:0000256" key="1">
    <source>
        <dbReference type="SAM" id="Phobius"/>
    </source>
</evidence>
<evidence type="ECO:0000313" key="2">
    <source>
        <dbReference type="EMBL" id="KAL0064600.1"/>
    </source>
</evidence>
<organism evidence="2 3">
    <name type="scientific">Marasmius tenuissimus</name>
    <dbReference type="NCBI Taxonomy" id="585030"/>
    <lineage>
        <taxon>Eukaryota</taxon>
        <taxon>Fungi</taxon>
        <taxon>Dikarya</taxon>
        <taxon>Basidiomycota</taxon>
        <taxon>Agaricomycotina</taxon>
        <taxon>Agaricomycetes</taxon>
        <taxon>Agaricomycetidae</taxon>
        <taxon>Agaricales</taxon>
        <taxon>Marasmiineae</taxon>
        <taxon>Marasmiaceae</taxon>
        <taxon>Marasmius</taxon>
    </lineage>
</organism>
<name>A0ABR2ZTF0_9AGAR</name>
<proteinExistence type="predicted"/>
<sequence>MISRLLMFWRRFKDLLGQDHAGKYTSVVALLVESSALYAAWSVIFLGLYIVNHPVQFVSLASLAEVQIISPLLIFYRVCRETVWNSSTEATLSTMEIGTGSHFFVSRGNPNSGGTVTGQSGGAVHIKRECDEEYQLEAYSK</sequence>
<gene>
    <name evidence="2" type="ORF">AAF712_008422</name>
</gene>
<feature type="transmembrane region" description="Helical" evidence="1">
    <location>
        <begin position="21"/>
        <end position="51"/>
    </location>
</feature>
<feature type="transmembrane region" description="Helical" evidence="1">
    <location>
        <begin position="57"/>
        <end position="76"/>
    </location>
</feature>
<keyword evidence="3" id="KW-1185">Reference proteome</keyword>
<reference evidence="2 3" key="1">
    <citation type="submission" date="2024-05" db="EMBL/GenBank/DDBJ databases">
        <title>A draft genome resource for the thread blight pathogen Marasmius tenuissimus strain MS-2.</title>
        <authorList>
            <person name="Yulfo-Soto G.E."/>
            <person name="Baruah I.K."/>
            <person name="Amoako-Attah I."/>
            <person name="Bukari Y."/>
            <person name="Meinhardt L.W."/>
            <person name="Bailey B.A."/>
            <person name="Cohen S.P."/>
        </authorList>
    </citation>
    <scope>NUCLEOTIDE SEQUENCE [LARGE SCALE GENOMIC DNA]</scope>
    <source>
        <strain evidence="2 3">MS-2</strain>
    </source>
</reference>
<keyword evidence="1" id="KW-1133">Transmembrane helix</keyword>
<accession>A0ABR2ZTF0</accession>
<keyword evidence="1" id="KW-0472">Membrane</keyword>
<comment type="caution">
    <text evidence="2">The sequence shown here is derived from an EMBL/GenBank/DDBJ whole genome shotgun (WGS) entry which is preliminary data.</text>
</comment>
<protein>
    <submittedName>
        <fullName evidence="2">Uncharacterized protein</fullName>
    </submittedName>
</protein>
<keyword evidence="1" id="KW-0812">Transmembrane</keyword>